<dbReference type="Gene3D" id="2.60.130.10">
    <property type="entry name" value="Aromatic compound dioxygenase"/>
    <property type="match status" value="1"/>
</dbReference>
<name>A0ABR2ZNK3_9AGAR</name>
<dbReference type="PANTHER" id="PTHR34315:SF1">
    <property type="entry name" value="INTRADIOL RING-CLEAVAGE DIOXYGENASES DOMAIN-CONTAINING PROTEIN-RELATED"/>
    <property type="match status" value="1"/>
</dbReference>
<dbReference type="Proteomes" id="UP001437256">
    <property type="component" value="Unassembled WGS sequence"/>
</dbReference>
<evidence type="ECO:0000256" key="2">
    <source>
        <dbReference type="SAM" id="SignalP"/>
    </source>
</evidence>
<dbReference type="CDD" id="cd03457">
    <property type="entry name" value="intradiol_dioxygenase_like"/>
    <property type="match status" value="1"/>
</dbReference>
<feature type="region of interest" description="Disordered" evidence="1">
    <location>
        <begin position="65"/>
        <end position="87"/>
    </location>
</feature>
<evidence type="ECO:0000256" key="1">
    <source>
        <dbReference type="SAM" id="MobiDB-lite"/>
    </source>
</evidence>
<dbReference type="SUPFAM" id="SSF49482">
    <property type="entry name" value="Aromatic compound dioxygenase"/>
    <property type="match status" value="1"/>
</dbReference>
<keyword evidence="4" id="KW-1185">Reference proteome</keyword>
<dbReference type="PANTHER" id="PTHR34315">
    <property type="match status" value="1"/>
</dbReference>
<proteinExistence type="predicted"/>
<reference evidence="3 4" key="1">
    <citation type="submission" date="2024-05" db="EMBL/GenBank/DDBJ databases">
        <title>A draft genome resource for the thread blight pathogen Marasmius tenuissimus strain MS-2.</title>
        <authorList>
            <person name="Yulfo-Soto G.E."/>
            <person name="Baruah I.K."/>
            <person name="Amoako-Attah I."/>
            <person name="Bukari Y."/>
            <person name="Meinhardt L.W."/>
            <person name="Bailey B.A."/>
            <person name="Cohen S.P."/>
        </authorList>
    </citation>
    <scope>NUCLEOTIDE SEQUENCE [LARGE SCALE GENOMIC DNA]</scope>
    <source>
        <strain evidence="3 4">MS-2</strain>
    </source>
</reference>
<protein>
    <recommendedName>
        <fullName evidence="5">Intradiol ring-cleavage dioxygenases domain-containing protein</fullName>
    </recommendedName>
</protein>
<keyword evidence="2" id="KW-0732">Signal</keyword>
<feature type="signal peptide" evidence="2">
    <location>
        <begin position="1"/>
        <end position="18"/>
    </location>
</feature>
<organism evidence="3 4">
    <name type="scientific">Marasmius tenuissimus</name>
    <dbReference type="NCBI Taxonomy" id="585030"/>
    <lineage>
        <taxon>Eukaryota</taxon>
        <taxon>Fungi</taxon>
        <taxon>Dikarya</taxon>
        <taxon>Basidiomycota</taxon>
        <taxon>Agaricomycotina</taxon>
        <taxon>Agaricomycetes</taxon>
        <taxon>Agaricomycetidae</taxon>
        <taxon>Agaricales</taxon>
        <taxon>Marasmiineae</taxon>
        <taxon>Marasmiaceae</taxon>
        <taxon>Marasmius</taxon>
    </lineage>
</organism>
<accession>A0ABR2ZNK3</accession>
<comment type="caution">
    <text evidence="3">The sequence shown here is derived from an EMBL/GenBank/DDBJ whole genome shotgun (WGS) entry which is preliminary data.</text>
</comment>
<evidence type="ECO:0000313" key="4">
    <source>
        <dbReference type="Proteomes" id="UP001437256"/>
    </source>
</evidence>
<feature type="compositionally biased region" description="Low complexity" evidence="1">
    <location>
        <begin position="71"/>
        <end position="83"/>
    </location>
</feature>
<evidence type="ECO:0008006" key="5">
    <source>
        <dbReference type="Google" id="ProtNLM"/>
    </source>
</evidence>
<gene>
    <name evidence="3" type="ORF">AAF712_010124</name>
</gene>
<feature type="chain" id="PRO_5046420796" description="Intradiol ring-cleavage dioxygenases domain-containing protein" evidence="2">
    <location>
        <begin position="19"/>
        <end position="373"/>
    </location>
</feature>
<dbReference type="EMBL" id="JBBXMP010000090">
    <property type="protein sequence ID" value="KAL0062993.1"/>
    <property type="molecule type" value="Genomic_DNA"/>
</dbReference>
<evidence type="ECO:0000313" key="3">
    <source>
        <dbReference type="EMBL" id="KAL0062993.1"/>
    </source>
</evidence>
<feature type="region of interest" description="Disordered" evidence="1">
    <location>
        <begin position="163"/>
        <end position="200"/>
    </location>
</feature>
<sequence length="373" mass="39566">MKFNTLLAIVTLSTAVLAHPGPEPHHSPEEFAKRELAARERHIQARACQADIAAFNVRRRAKRALAKRQESSSSGSASSTSTAEAPHYSTLQNTTCIMAPEVTEGPYYINNEIVRQDLREDQSGVTLILDIGVMDVSTCTPMDDVFVEIWAANATGVYGGYPTSLGPPPGESGGGSTDAPTSSMSAPPGGGGGGPMGTTALERNETFLRGGFATGSGGVVELATIYPGFYSGRTAHIHTMVHMNYSTSENGTLISHSGSLLHIGQFFFDEEWNDQVFALSPYTDNTENSRTYNDADSILEQANADGNDAFLALELLGDSIEDGILGYITVGVDSSASYSITNTNYLNSTESSSSADSSTTAFRRSKGAFGLAR</sequence>
<dbReference type="InterPro" id="IPR015889">
    <property type="entry name" value="Intradiol_dOase_core"/>
</dbReference>